<evidence type="ECO:0000313" key="1">
    <source>
        <dbReference type="EMBL" id="AUX43641.1"/>
    </source>
</evidence>
<reference evidence="1 2" key="1">
    <citation type="submission" date="2015-09" db="EMBL/GenBank/DDBJ databases">
        <title>Sorangium comparison.</title>
        <authorList>
            <person name="Zaburannyi N."/>
            <person name="Bunk B."/>
            <person name="Overmann J."/>
            <person name="Mueller R."/>
        </authorList>
    </citation>
    <scope>NUCLEOTIDE SEQUENCE [LARGE SCALE GENOMIC DNA]</scope>
    <source>
        <strain evidence="1 2">So ce26</strain>
    </source>
</reference>
<proteinExistence type="predicted"/>
<name>A0A2L0EWG3_SORCE</name>
<dbReference type="OrthoDB" id="5520273at2"/>
<accession>A0A2L0EWG3</accession>
<organism evidence="1 2">
    <name type="scientific">Sorangium cellulosum</name>
    <name type="common">Polyangium cellulosum</name>
    <dbReference type="NCBI Taxonomy" id="56"/>
    <lineage>
        <taxon>Bacteria</taxon>
        <taxon>Pseudomonadati</taxon>
        <taxon>Myxococcota</taxon>
        <taxon>Polyangia</taxon>
        <taxon>Polyangiales</taxon>
        <taxon>Polyangiaceae</taxon>
        <taxon>Sorangium</taxon>
    </lineage>
</organism>
<dbReference type="Proteomes" id="UP000238348">
    <property type="component" value="Chromosome"/>
</dbReference>
<gene>
    <name evidence="1" type="ORF">SOCE26_050930</name>
</gene>
<evidence type="ECO:0000313" key="2">
    <source>
        <dbReference type="Proteomes" id="UP000238348"/>
    </source>
</evidence>
<dbReference type="AlphaFoldDB" id="A0A2L0EWG3"/>
<dbReference type="RefSeq" id="WP_104982292.1">
    <property type="nucleotide sequence ID" value="NZ_CP012673.1"/>
</dbReference>
<protein>
    <submittedName>
        <fullName evidence="1">Uncharacterized protein</fullName>
    </submittedName>
</protein>
<dbReference type="EMBL" id="CP012673">
    <property type="protein sequence ID" value="AUX43641.1"/>
    <property type="molecule type" value="Genomic_DNA"/>
</dbReference>
<sequence length="140" mass="15191">MDLDIEAYAQIMAELSAAGPARAEVLARRGLDEDRWEALDTAWQVRLSAALDEAGDGISPLLSAYAAAYEAAQSGRSPPISLDQFAQVTRLMQASGDAQAALARAGVTMADYVQGSQHWSRRIVEDPELERRFEAALRGR</sequence>